<dbReference type="KEGG" id="phet:94289397"/>
<dbReference type="GeneID" id="94289397"/>
<gene>
    <name evidence="2" type="ORF">JKF63_03316</name>
</gene>
<feature type="region of interest" description="Disordered" evidence="1">
    <location>
        <begin position="421"/>
        <end position="460"/>
    </location>
</feature>
<dbReference type="RefSeq" id="XP_067756110.1">
    <property type="nucleotide sequence ID" value="XM_067899320.1"/>
</dbReference>
<reference evidence="2 3" key="1">
    <citation type="submission" date="2021-02" db="EMBL/GenBank/DDBJ databases">
        <title>Porcisia hertigi Genome sequencing and assembly.</title>
        <authorList>
            <person name="Almutairi H."/>
            <person name="Gatherer D."/>
        </authorList>
    </citation>
    <scope>NUCLEOTIDE SEQUENCE [LARGE SCALE GENOMIC DNA]</scope>
    <source>
        <strain evidence="2 3">C119</strain>
    </source>
</reference>
<evidence type="ECO:0000313" key="2">
    <source>
        <dbReference type="EMBL" id="KAG5501487.1"/>
    </source>
</evidence>
<evidence type="ECO:0000313" key="3">
    <source>
        <dbReference type="Proteomes" id="UP000674318"/>
    </source>
</evidence>
<evidence type="ECO:0000256" key="1">
    <source>
        <dbReference type="SAM" id="MobiDB-lite"/>
    </source>
</evidence>
<comment type="caution">
    <text evidence="2">The sequence shown here is derived from an EMBL/GenBank/DDBJ whole genome shotgun (WGS) entry which is preliminary data.</text>
</comment>
<protein>
    <submittedName>
        <fullName evidence="2">Uncharacterized protein</fullName>
    </submittedName>
</protein>
<dbReference type="OrthoDB" id="267007at2759"/>
<name>A0A836L977_9TRYP</name>
<dbReference type="Proteomes" id="UP000674318">
    <property type="component" value="Unassembled WGS sequence"/>
</dbReference>
<feature type="region of interest" description="Disordered" evidence="1">
    <location>
        <begin position="363"/>
        <end position="399"/>
    </location>
</feature>
<dbReference type="EMBL" id="JAFJZO010000027">
    <property type="protein sequence ID" value="KAG5501487.1"/>
    <property type="molecule type" value="Genomic_DNA"/>
</dbReference>
<organism evidence="2 3">
    <name type="scientific">Porcisia hertigi</name>
    <dbReference type="NCBI Taxonomy" id="2761500"/>
    <lineage>
        <taxon>Eukaryota</taxon>
        <taxon>Discoba</taxon>
        <taxon>Euglenozoa</taxon>
        <taxon>Kinetoplastea</taxon>
        <taxon>Metakinetoplastina</taxon>
        <taxon>Trypanosomatida</taxon>
        <taxon>Trypanosomatidae</taxon>
        <taxon>Leishmaniinae</taxon>
        <taxon>Porcisia</taxon>
    </lineage>
</organism>
<accession>A0A836L977</accession>
<sequence>MTSGLQFDVQVKGCAAVAFIIEVWRSHLNDAMCMLLETDQQLRQVRKAYSRLGIRSVVPAPPVASAKAFTRSLPQAHAVDVESQAMNGVPMLLRELPGGTPPLAAQDSIGTLKVAWGLSPISRVFTPVLTIPCLAHPMASERPRSDLETNASNFVEAWQQEDSKRTLQQDLIHDCLAARYEIEVVEERSRHRLQWLLLSASEQLLRFLVLAKYHKFVRFCSDQEPLWRQAALQLQKKNAARLDTTENVYARFLMEEVVLVEKKRMFQEAADFLVSQWFARREKCRMLRMSRTQPFRCRQQDTEVRFERLEPFGRTHYHTRHEGTSAAREGGSALPRVQRSRGSLACRCTGDSNERVSPIVEPLSALEVSPHQERRGATTRSFTNSARGEGVPCSKALPAASSKGHYAKDKSMFPSLPKVQQHFVKASARTSQSEKALHAPQSHTAAFEGKETATARSKRA</sequence>
<keyword evidence="3" id="KW-1185">Reference proteome</keyword>
<dbReference type="AlphaFoldDB" id="A0A836L977"/>
<proteinExistence type="predicted"/>